<accession>A0A5J4X8Y3</accession>
<feature type="region of interest" description="Disordered" evidence="1">
    <location>
        <begin position="1"/>
        <end position="29"/>
    </location>
</feature>
<evidence type="ECO:0000256" key="1">
    <source>
        <dbReference type="SAM" id="MobiDB-lite"/>
    </source>
</evidence>
<dbReference type="EMBL" id="SNRW01000068">
    <property type="protein sequence ID" value="KAA6403731.1"/>
    <property type="molecule type" value="Genomic_DNA"/>
</dbReference>
<name>A0A5J4X8Y3_9EUKA</name>
<dbReference type="Proteomes" id="UP000324800">
    <property type="component" value="Unassembled WGS sequence"/>
</dbReference>
<comment type="caution">
    <text evidence="2">The sequence shown here is derived from an EMBL/GenBank/DDBJ whole genome shotgun (WGS) entry which is preliminary data.</text>
</comment>
<protein>
    <submittedName>
        <fullName evidence="2">Uncharacterized protein</fullName>
    </submittedName>
</protein>
<sequence length="208" mass="23673">MVDSIDGDDQSQPFNGEKERLSSSQRVENDLDPIPAFMRSLLCRPTKSPAAQRLQQQLDANTQMYKQYYKRKAAYFDHTGERATKLERELLPQREDEMLGLELNKLVMNPSISYGYTNTEVETSQFAVQIQRACVAGSAAMIQEDPIAVQRFFLTIHHAARIIACDAQQRRELALVNEQFKEALGKGGDAYSVLGKLSKERIQSHYRN</sequence>
<reference evidence="2 3" key="1">
    <citation type="submission" date="2019-03" db="EMBL/GenBank/DDBJ databases">
        <title>Single cell metagenomics reveals metabolic interactions within the superorganism composed of flagellate Streblomastix strix and complex community of Bacteroidetes bacteria on its surface.</title>
        <authorList>
            <person name="Treitli S.C."/>
            <person name="Kolisko M."/>
            <person name="Husnik F."/>
            <person name="Keeling P."/>
            <person name="Hampl V."/>
        </authorList>
    </citation>
    <scope>NUCLEOTIDE SEQUENCE [LARGE SCALE GENOMIC DNA]</scope>
    <source>
        <strain evidence="2">ST1C</strain>
    </source>
</reference>
<organism evidence="2 3">
    <name type="scientific">Streblomastix strix</name>
    <dbReference type="NCBI Taxonomy" id="222440"/>
    <lineage>
        <taxon>Eukaryota</taxon>
        <taxon>Metamonada</taxon>
        <taxon>Preaxostyla</taxon>
        <taxon>Oxymonadida</taxon>
        <taxon>Streblomastigidae</taxon>
        <taxon>Streblomastix</taxon>
    </lineage>
</organism>
<proteinExistence type="predicted"/>
<evidence type="ECO:0000313" key="3">
    <source>
        <dbReference type="Proteomes" id="UP000324800"/>
    </source>
</evidence>
<gene>
    <name evidence="2" type="ORF">EZS28_000750</name>
</gene>
<dbReference type="AlphaFoldDB" id="A0A5J4X8Y3"/>
<evidence type="ECO:0000313" key="2">
    <source>
        <dbReference type="EMBL" id="KAA6403731.1"/>
    </source>
</evidence>